<dbReference type="EMBL" id="NCVQ01000005">
    <property type="protein sequence ID" value="PWZ27423.1"/>
    <property type="molecule type" value="Genomic_DNA"/>
</dbReference>
<name>A0A3L6F3I6_MAIZE</name>
<dbReference type="Proteomes" id="UP000251960">
    <property type="component" value="Chromosome 4"/>
</dbReference>
<organism evidence="1">
    <name type="scientific">Zea mays</name>
    <name type="common">Maize</name>
    <dbReference type="NCBI Taxonomy" id="4577"/>
    <lineage>
        <taxon>Eukaryota</taxon>
        <taxon>Viridiplantae</taxon>
        <taxon>Streptophyta</taxon>
        <taxon>Embryophyta</taxon>
        <taxon>Tracheophyta</taxon>
        <taxon>Spermatophyta</taxon>
        <taxon>Magnoliopsida</taxon>
        <taxon>Liliopsida</taxon>
        <taxon>Poales</taxon>
        <taxon>Poaceae</taxon>
        <taxon>PACMAD clade</taxon>
        <taxon>Panicoideae</taxon>
        <taxon>Andropogonodae</taxon>
        <taxon>Andropogoneae</taxon>
        <taxon>Tripsacinae</taxon>
        <taxon>Zea</taxon>
    </lineage>
</organism>
<gene>
    <name evidence="1" type="ORF">Zm00014a_023514</name>
</gene>
<evidence type="ECO:0000313" key="1">
    <source>
        <dbReference type="EMBL" id="PWZ27423.1"/>
    </source>
</evidence>
<reference evidence="1" key="1">
    <citation type="journal article" date="2018" name="Nat. Genet.">
        <title>Extensive intraspecific gene order and gene structural variations between Mo17 and other maize genomes.</title>
        <authorList>
            <person name="Sun S."/>
            <person name="Zhou Y."/>
            <person name="Chen J."/>
            <person name="Shi J."/>
            <person name="Zhao H."/>
            <person name="Zhao H."/>
            <person name="Song W."/>
            <person name="Zhang M."/>
            <person name="Cui Y."/>
            <person name="Dong X."/>
            <person name="Liu H."/>
            <person name="Ma X."/>
            <person name="Jiao Y."/>
            <person name="Wang B."/>
            <person name="Wei X."/>
            <person name="Stein J.C."/>
            <person name="Glaubitz J.C."/>
            <person name="Lu F."/>
            <person name="Yu G."/>
            <person name="Liang C."/>
            <person name="Fengler K."/>
            <person name="Li B."/>
            <person name="Rafalski A."/>
            <person name="Schnable P.S."/>
            <person name="Ware D.H."/>
            <person name="Buckler E.S."/>
            <person name="Lai J."/>
        </authorList>
    </citation>
    <scope>NUCLEOTIDE SEQUENCE [LARGE SCALE GENOMIC DNA]</scope>
    <source>
        <tissue evidence="1">Seedling</tissue>
    </source>
</reference>
<feature type="non-terminal residue" evidence="1">
    <location>
        <position position="1"/>
    </location>
</feature>
<dbReference type="AlphaFoldDB" id="A0A3L6F3I6"/>
<comment type="caution">
    <text evidence="1">The sequence shown here is derived from an EMBL/GenBank/DDBJ whole genome shotgun (WGS) entry which is preliminary data.</text>
</comment>
<sequence>SLVAATIYKDKNTVETVETDIY</sequence>
<protein>
    <submittedName>
        <fullName evidence="1">Uncharacterized protein</fullName>
    </submittedName>
</protein>
<proteinExistence type="predicted"/>
<accession>A0A3L6F3I6</accession>